<sequence>MHPLHADILDVSPLVLKHTHVASTSDQANAYIELSQQMVIDIGLVNTHLDLNVVQQGYDVAINGQGLILPSEQLNSEQKRQLWKLLSEY</sequence>
<reference evidence="1 2" key="1">
    <citation type="submission" date="2018-01" db="EMBL/GenBank/DDBJ databases">
        <authorList>
            <person name="Paulsen S."/>
            <person name="Gram L.K."/>
        </authorList>
    </citation>
    <scope>NUCLEOTIDE SEQUENCE [LARGE SCALE GENOMIC DNA]</scope>
    <source>
        <strain evidence="1 2">S3790</strain>
    </source>
</reference>
<gene>
    <name evidence="1" type="ORF">CWC19_02580</name>
</gene>
<accession>A0A5S3VEB2</accession>
<comment type="caution">
    <text evidence="1">The sequence shown here is derived from an EMBL/GenBank/DDBJ whole genome shotgun (WGS) entry which is preliminary data.</text>
</comment>
<dbReference type="RefSeq" id="WP_138589840.1">
    <property type="nucleotide sequence ID" value="NZ_PNBX01000007.1"/>
</dbReference>
<organism evidence="1 2">
    <name type="scientific">Pseudoalteromonas aurantia</name>
    <dbReference type="NCBI Taxonomy" id="43654"/>
    <lineage>
        <taxon>Bacteria</taxon>
        <taxon>Pseudomonadati</taxon>
        <taxon>Pseudomonadota</taxon>
        <taxon>Gammaproteobacteria</taxon>
        <taxon>Alteromonadales</taxon>
        <taxon>Pseudoalteromonadaceae</taxon>
        <taxon>Pseudoalteromonas</taxon>
    </lineage>
</organism>
<name>A0A5S3VEB2_9GAMM</name>
<reference evidence="2" key="2">
    <citation type="submission" date="2019-06" db="EMBL/GenBank/DDBJ databases">
        <title>Co-occurence of chitin degradation, pigmentation and bioactivity in marine Pseudoalteromonas.</title>
        <authorList>
            <person name="Sonnenschein E.C."/>
            <person name="Bech P.K."/>
        </authorList>
    </citation>
    <scope>NUCLEOTIDE SEQUENCE [LARGE SCALE GENOMIC DNA]</scope>
    <source>
        <strain evidence="2">S3790</strain>
    </source>
</reference>
<protein>
    <submittedName>
        <fullName evidence="1">Uncharacterized protein</fullName>
    </submittedName>
</protein>
<dbReference type="OrthoDB" id="6309423at2"/>
<dbReference type="EMBL" id="PNBX01000007">
    <property type="protein sequence ID" value="TMO70089.1"/>
    <property type="molecule type" value="Genomic_DNA"/>
</dbReference>
<evidence type="ECO:0000313" key="1">
    <source>
        <dbReference type="EMBL" id="TMO70089.1"/>
    </source>
</evidence>
<dbReference type="AlphaFoldDB" id="A0A5S3VEB2"/>
<dbReference type="Proteomes" id="UP000307217">
    <property type="component" value="Unassembled WGS sequence"/>
</dbReference>
<evidence type="ECO:0000313" key="2">
    <source>
        <dbReference type="Proteomes" id="UP000307217"/>
    </source>
</evidence>
<proteinExistence type="predicted"/>